<keyword evidence="3" id="KW-1003">Cell membrane</keyword>
<dbReference type="Proteomes" id="UP000790347">
    <property type="component" value="Unassembled WGS sequence"/>
</dbReference>
<dbReference type="GO" id="GO:0071880">
    <property type="term" value="P:adenylate cyclase-activating adrenergic receptor signaling pathway"/>
    <property type="evidence" value="ECO:0007669"/>
    <property type="project" value="TreeGrafter"/>
</dbReference>
<dbReference type="FunFam" id="1.20.1070.10:FF:000375">
    <property type="entry name" value="5-hydroxytryptamine (serotonin) receptor 1Fa"/>
    <property type="match status" value="1"/>
</dbReference>
<accession>A0A922L3P4</accession>
<comment type="similarity">
    <text evidence="2 10">Belongs to the G-protein coupled receptor 1 family.</text>
</comment>
<feature type="domain" description="G-protein coupled receptors family 1 profile" evidence="13">
    <location>
        <begin position="57"/>
        <end position="585"/>
    </location>
</feature>
<dbReference type="PRINTS" id="PR00237">
    <property type="entry name" value="GPCRRHODOPSN"/>
</dbReference>
<dbReference type="SMART" id="SM01381">
    <property type="entry name" value="7TM_GPCR_Srsx"/>
    <property type="match status" value="1"/>
</dbReference>
<feature type="compositionally biased region" description="Low complexity" evidence="11">
    <location>
        <begin position="380"/>
        <end position="400"/>
    </location>
</feature>
<keyword evidence="5 12" id="KW-1133">Transmembrane helix</keyword>
<keyword evidence="8 10" id="KW-0675">Receptor</keyword>
<dbReference type="GO" id="GO:0043410">
    <property type="term" value="P:positive regulation of MAPK cascade"/>
    <property type="evidence" value="ECO:0007669"/>
    <property type="project" value="TreeGrafter"/>
</dbReference>
<protein>
    <submittedName>
        <fullName evidence="14">G-protein coupled receptor</fullName>
    </submittedName>
</protein>
<dbReference type="InterPro" id="IPR000276">
    <property type="entry name" value="GPCR_Rhodpsn"/>
</dbReference>
<dbReference type="EMBL" id="ASGP02000003">
    <property type="protein sequence ID" value="KAH9515815.1"/>
    <property type="molecule type" value="Genomic_DNA"/>
</dbReference>
<evidence type="ECO:0000256" key="9">
    <source>
        <dbReference type="ARBA" id="ARBA00023224"/>
    </source>
</evidence>
<evidence type="ECO:0000256" key="4">
    <source>
        <dbReference type="ARBA" id="ARBA00022692"/>
    </source>
</evidence>
<evidence type="ECO:0000256" key="1">
    <source>
        <dbReference type="ARBA" id="ARBA00004651"/>
    </source>
</evidence>
<keyword evidence="4 10" id="KW-0812">Transmembrane</keyword>
<feature type="transmembrane region" description="Helical" evidence="12">
    <location>
        <begin position="565"/>
        <end position="588"/>
    </location>
</feature>
<evidence type="ECO:0000313" key="14">
    <source>
        <dbReference type="EMBL" id="KAH9515815.1"/>
    </source>
</evidence>
<dbReference type="CDD" id="cd15331">
    <property type="entry name" value="7tmA_5-HT1A_invertebrates"/>
    <property type="match status" value="1"/>
</dbReference>
<proteinExistence type="inferred from homology"/>
<evidence type="ECO:0000256" key="5">
    <source>
        <dbReference type="ARBA" id="ARBA00022989"/>
    </source>
</evidence>
<evidence type="ECO:0000256" key="2">
    <source>
        <dbReference type="ARBA" id="ARBA00010663"/>
    </source>
</evidence>
<feature type="transmembrane region" description="Helical" evidence="12">
    <location>
        <begin position="37"/>
        <end position="65"/>
    </location>
</feature>
<feature type="transmembrane region" description="Helical" evidence="12">
    <location>
        <begin position="156"/>
        <end position="179"/>
    </location>
</feature>
<feature type="transmembrane region" description="Helical" evidence="12">
    <location>
        <begin position="115"/>
        <end position="136"/>
    </location>
</feature>
<evidence type="ECO:0000256" key="8">
    <source>
        <dbReference type="ARBA" id="ARBA00023170"/>
    </source>
</evidence>
<dbReference type="GO" id="GO:0005886">
    <property type="term" value="C:plasma membrane"/>
    <property type="evidence" value="ECO:0007669"/>
    <property type="project" value="UniProtKB-SubCell"/>
</dbReference>
<dbReference type="Pfam" id="PF00001">
    <property type="entry name" value="7tm_1"/>
    <property type="match status" value="1"/>
</dbReference>
<dbReference type="InterPro" id="IPR017452">
    <property type="entry name" value="GPCR_Rhodpsn_7TM"/>
</dbReference>
<name>A0A922L3P4_DERFA</name>
<keyword evidence="15" id="KW-1185">Reference proteome</keyword>
<dbReference type="PROSITE" id="PS00237">
    <property type="entry name" value="G_PROTEIN_RECEP_F1_1"/>
    <property type="match status" value="1"/>
</dbReference>
<feature type="transmembrane region" description="Helical" evidence="12">
    <location>
        <begin position="77"/>
        <end position="95"/>
    </location>
</feature>
<evidence type="ECO:0000256" key="12">
    <source>
        <dbReference type="SAM" id="Phobius"/>
    </source>
</evidence>
<keyword evidence="6 10" id="KW-0297">G-protein coupled receptor</keyword>
<dbReference type="PROSITE" id="PS50262">
    <property type="entry name" value="G_PROTEIN_RECEP_F1_2"/>
    <property type="match status" value="1"/>
</dbReference>
<reference evidence="14" key="2">
    <citation type="journal article" date="2022" name="Res Sq">
        <title>Comparative Genomics Reveals Insights into the Divergent Evolution of Astigmatic Mites and Household Pest Adaptations.</title>
        <authorList>
            <person name="Xiong Q."/>
            <person name="Wan A.T.-Y."/>
            <person name="Liu X.-Y."/>
            <person name="Fung C.S.-H."/>
            <person name="Xiao X."/>
            <person name="Malainual N."/>
            <person name="Hou J."/>
            <person name="Wang L."/>
            <person name="Wang M."/>
            <person name="Yang K."/>
            <person name="Cui Y."/>
            <person name="Leung E."/>
            <person name="Nong W."/>
            <person name="Shin S.-K."/>
            <person name="Au S."/>
            <person name="Jeong K.Y."/>
            <person name="Chew F.T."/>
            <person name="Hui J."/>
            <person name="Leung T.F."/>
            <person name="Tungtrongchitr A."/>
            <person name="Zhong N."/>
            <person name="Liu Z."/>
            <person name="Tsui S."/>
        </authorList>
    </citation>
    <scope>NUCLEOTIDE SEQUENCE</scope>
    <source>
        <strain evidence="14">Derf</strain>
        <tissue evidence="14">Whole organism</tissue>
    </source>
</reference>
<feature type="transmembrane region" description="Helical" evidence="12">
    <location>
        <begin position="199"/>
        <end position="222"/>
    </location>
</feature>
<dbReference type="SUPFAM" id="SSF81321">
    <property type="entry name" value="Family A G protein-coupled receptor-like"/>
    <property type="match status" value="1"/>
</dbReference>
<feature type="compositionally biased region" description="Low complexity" evidence="11">
    <location>
        <begin position="412"/>
        <end position="422"/>
    </location>
</feature>
<evidence type="ECO:0000256" key="6">
    <source>
        <dbReference type="ARBA" id="ARBA00023040"/>
    </source>
</evidence>
<evidence type="ECO:0000256" key="7">
    <source>
        <dbReference type="ARBA" id="ARBA00023136"/>
    </source>
</evidence>
<keyword evidence="7 12" id="KW-0472">Membrane</keyword>
<comment type="caution">
    <text evidence="14">The sequence shown here is derived from an EMBL/GenBank/DDBJ whole genome shotgun (WGS) entry which is preliminary data.</text>
</comment>
<sequence length="608" mass="68934">MPVIVTTMMTTTNNINNTSINAVAAVKIDVNFEDNTIVYILSVSLILGILTCLTIIGNVFVIAAIIMERNLRTTANYLVLSLAVADLMVACFVMPLGAVSEIRQQWSLGTLLCDIWTSADVICCTASILHLLAIALDRYWAVTYVDYIHKRTSQRICWMIFAVWAVAAIVSIPPILGWKDPYFNVRVEQEKRCLISQDIGYQVFATISTFYGPLIFILLLYWKIYQVARKRIRHKPGKSIAPASATVNPKIMNHMDDKMVAKKFSFKNKIFSLPQNLTSTPTEKNSSNPVLRNNSDDQIESMEFPHEKEQCNVDDDLMNNDELKQQIELIQRTNDSDTGNHGSCGDYIGNNDNEKCLFDLNASTLMNQSVQHYHHHIHNNHINNNRNNNNENSYQNSNNDLNHRNHRKHSSSFHSSSSTSSSIDENTMMIAVTNEVPCLIKQNFPSTPPSKTITCNSDNDYSGLNDISPTTGQQAVHITETATIITKAATAIIENETNHKDAQQHLQMNQIQMRKAIKESIESKRERKAAKILAIITGIFVMCWLPFFVMALVMPLCKNCQPSKYTFSIFLWLGYCNSLLNPIIYTIFSPDFRNGFRRILCGKKRRQR</sequence>
<dbReference type="AlphaFoldDB" id="A0A922L3P4"/>
<reference evidence="14" key="1">
    <citation type="submission" date="2013-05" db="EMBL/GenBank/DDBJ databases">
        <authorList>
            <person name="Yim A.K.Y."/>
            <person name="Chan T.F."/>
            <person name="Ji K.M."/>
            <person name="Liu X.Y."/>
            <person name="Zhou J.W."/>
            <person name="Li R.Q."/>
            <person name="Yang K.Y."/>
            <person name="Li J."/>
            <person name="Li M."/>
            <person name="Law P.T.W."/>
            <person name="Wu Y.L."/>
            <person name="Cai Z.L."/>
            <person name="Qin H."/>
            <person name="Bao Y."/>
            <person name="Leung R.K.K."/>
            <person name="Ng P.K.S."/>
            <person name="Zou J."/>
            <person name="Zhong X.J."/>
            <person name="Ran P.X."/>
            <person name="Zhong N.S."/>
            <person name="Liu Z.G."/>
            <person name="Tsui S.K.W."/>
        </authorList>
    </citation>
    <scope>NUCLEOTIDE SEQUENCE</scope>
    <source>
        <strain evidence="14">Derf</strain>
        <tissue evidence="14">Whole organism</tissue>
    </source>
</reference>
<keyword evidence="9 10" id="KW-0807">Transducer</keyword>
<feature type="transmembrane region" description="Helical" evidence="12">
    <location>
        <begin position="532"/>
        <end position="553"/>
    </location>
</feature>
<dbReference type="PANTHER" id="PTHR24248">
    <property type="entry name" value="ADRENERGIC RECEPTOR-RELATED G-PROTEIN COUPLED RECEPTOR"/>
    <property type="match status" value="1"/>
</dbReference>
<feature type="region of interest" description="Disordered" evidence="11">
    <location>
        <begin position="379"/>
        <end position="423"/>
    </location>
</feature>
<evidence type="ECO:0000256" key="10">
    <source>
        <dbReference type="RuleBase" id="RU000688"/>
    </source>
</evidence>
<dbReference type="Gene3D" id="1.20.1070.10">
    <property type="entry name" value="Rhodopsin 7-helix transmembrane proteins"/>
    <property type="match status" value="2"/>
</dbReference>
<dbReference type="PANTHER" id="PTHR24248:SF200">
    <property type="entry name" value="5-HYDROXYTRYPTAMINE RECEPTOR 1B-LIKE ISOFORM X1"/>
    <property type="match status" value="1"/>
</dbReference>
<organism evidence="14 15">
    <name type="scientific">Dermatophagoides farinae</name>
    <name type="common">American house dust mite</name>
    <dbReference type="NCBI Taxonomy" id="6954"/>
    <lineage>
        <taxon>Eukaryota</taxon>
        <taxon>Metazoa</taxon>
        <taxon>Ecdysozoa</taxon>
        <taxon>Arthropoda</taxon>
        <taxon>Chelicerata</taxon>
        <taxon>Arachnida</taxon>
        <taxon>Acari</taxon>
        <taxon>Acariformes</taxon>
        <taxon>Sarcoptiformes</taxon>
        <taxon>Astigmata</taxon>
        <taxon>Psoroptidia</taxon>
        <taxon>Analgoidea</taxon>
        <taxon>Pyroglyphidae</taxon>
        <taxon>Dermatophagoidinae</taxon>
        <taxon>Dermatophagoides</taxon>
    </lineage>
</organism>
<gene>
    <name evidence="14" type="primary">HTR1A_1</name>
    <name evidence="14" type="ORF">DERF_006589</name>
</gene>
<evidence type="ECO:0000313" key="15">
    <source>
        <dbReference type="Proteomes" id="UP000790347"/>
    </source>
</evidence>
<evidence type="ECO:0000256" key="3">
    <source>
        <dbReference type="ARBA" id="ARBA00022475"/>
    </source>
</evidence>
<evidence type="ECO:0000256" key="11">
    <source>
        <dbReference type="SAM" id="MobiDB-lite"/>
    </source>
</evidence>
<dbReference type="GO" id="GO:0004930">
    <property type="term" value="F:G protein-coupled receptor activity"/>
    <property type="evidence" value="ECO:0007669"/>
    <property type="project" value="UniProtKB-KW"/>
</dbReference>
<evidence type="ECO:0000259" key="13">
    <source>
        <dbReference type="PROSITE" id="PS50262"/>
    </source>
</evidence>
<comment type="subcellular location">
    <subcellularLocation>
        <location evidence="1">Cell membrane</location>
        <topology evidence="1">Multi-pass membrane protein</topology>
    </subcellularLocation>
</comment>